<dbReference type="CDD" id="cd07993">
    <property type="entry name" value="LPLAT_DHAPAT-like"/>
    <property type="match status" value="1"/>
</dbReference>
<dbReference type="InterPro" id="IPR028354">
    <property type="entry name" value="GPAT_PlsB"/>
</dbReference>
<dbReference type="STRING" id="6238.A8X974"/>
<dbReference type="GO" id="GO:0005739">
    <property type="term" value="C:mitochondrion"/>
    <property type="evidence" value="ECO:0000318"/>
    <property type="project" value="GO_Central"/>
</dbReference>
<dbReference type="SUPFAM" id="SSF69593">
    <property type="entry name" value="Glycerol-3-phosphate (1)-acyltransferase"/>
    <property type="match status" value="1"/>
</dbReference>
<evidence type="ECO:0000256" key="7">
    <source>
        <dbReference type="SAM" id="Coils"/>
    </source>
</evidence>
<dbReference type="GO" id="GO:0008654">
    <property type="term" value="P:phospholipid biosynthetic process"/>
    <property type="evidence" value="ECO:0007669"/>
    <property type="project" value="InterPro"/>
</dbReference>
<dbReference type="InterPro" id="IPR045520">
    <property type="entry name" value="GPAT/DHAPAT_C"/>
</dbReference>
<dbReference type="FunCoup" id="A8X974">
    <property type="interactions" value="1909"/>
</dbReference>
<feature type="coiled-coil region" evidence="7">
    <location>
        <begin position="93"/>
        <end position="154"/>
    </location>
</feature>
<evidence type="ECO:0000256" key="4">
    <source>
        <dbReference type="ARBA" id="ARBA00023136"/>
    </source>
</evidence>
<dbReference type="PANTHER" id="PTHR12563:SF23">
    <property type="entry name" value="BCDNA.GH07066"/>
    <property type="match status" value="1"/>
</dbReference>
<evidence type="ECO:0000256" key="3">
    <source>
        <dbReference type="ARBA" id="ARBA00022679"/>
    </source>
</evidence>
<sequence>MDLDVESSSISQLRSHCETCFPMMDEVVPIREKYVDLLEFSNFNGIPYPVIDSSRKPRRFLADFRYSWSLPLSHDYPLVEKEVLSSKRVHKVISRLKEQNDEQKNRAVQFFTEISARLSKVICRCCAYILYKVFRRLMDKLLVCKEEMNQLKQAEQTGIPIVYLPLHRSHLDYLLITWCNWHFGLKLPHIASGDNLNLSGLGWLLRATGAFFIRRRVDPDDERGKDQLYRAILHSYIEQVLEKNMPIEFFLEGTRSRFGKVLTPKNGLISNVVEAVQHGFIKDCYLVPVSYTYDAVVEGIFLHELMGIPKVRESVIGVFRAIFSGFRQSKQCGVVRMHYGRPILLTEYLATITASLSSHRTRPVRMTKLASSFSYRELVPWHRTHSETVDDRTMIRAIGFHVVYEAQMMCSISPVAVVSCLALAKWREKVSRSTFERDCEWLCENIISEGGDVVGYQSKKTKGKDLADYAFEKLKSCLKVTDEYNFPSEIMENFLRAKGPPLCDLIFFEKLETSHKVSGDPYVIFFLLIFRRPEFQFQDMFYTIVSRSPNATLLFDEIVEDTLSLCDWLQFEFLFCRPCDSLRELVHNVLSSKDWSHPIRGYLTSETIEEDGFLDAGDFQIGGTVRVFFRVRDSKSREALQFFANLVRPFIQSLYLVSSFVSSERCSTEPTSDNNIIRQLCQESLAGKISLPFSPLLESINSDSFKNGLRILKDKGLLQRSIPNSTARSSNSRLTELISNLERVLEVK</sequence>
<dbReference type="EMBL" id="HE600954">
    <property type="protein sequence ID" value="CAP29186.2"/>
    <property type="molecule type" value="Genomic_DNA"/>
</dbReference>
<dbReference type="GO" id="GO:0019432">
    <property type="term" value="P:triglyceride biosynthetic process"/>
    <property type="evidence" value="ECO:0000318"/>
    <property type="project" value="GO_Central"/>
</dbReference>
<evidence type="ECO:0000259" key="8">
    <source>
        <dbReference type="SMART" id="SM00563"/>
    </source>
</evidence>
<dbReference type="PIRSF" id="PIRSF000437">
    <property type="entry name" value="GPAT_DHAPAT"/>
    <property type="match status" value="1"/>
</dbReference>
<dbReference type="AlphaFoldDB" id="A8X974"/>
<keyword evidence="7" id="KW-0175">Coiled coil</keyword>
<dbReference type="HOGENOM" id="CLU_016910_2_0_1"/>
<comment type="subcellular location">
    <subcellularLocation>
        <location evidence="1">Membrane</location>
    </subcellularLocation>
</comment>
<evidence type="ECO:0000313" key="9">
    <source>
        <dbReference type="EMBL" id="CAP29186.2"/>
    </source>
</evidence>
<evidence type="ECO:0000256" key="1">
    <source>
        <dbReference type="ARBA" id="ARBA00004370"/>
    </source>
</evidence>
<evidence type="ECO:0000256" key="6">
    <source>
        <dbReference type="PIRNR" id="PIRNR000437"/>
    </source>
</evidence>
<dbReference type="Proteomes" id="UP000008549">
    <property type="component" value="Unassembled WGS sequence"/>
</dbReference>
<dbReference type="GO" id="GO:0006650">
    <property type="term" value="P:glycerophospholipid metabolic process"/>
    <property type="evidence" value="ECO:0000318"/>
    <property type="project" value="GO_Central"/>
</dbReference>
<dbReference type="InterPro" id="IPR002123">
    <property type="entry name" value="Plipid/glycerol_acylTrfase"/>
</dbReference>
<keyword evidence="3 6" id="KW-0808">Transferase</keyword>
<dbReference type="Pfam" id="PF01553">
    <property type="entry name" value="Acyltransferase"/>
    <property type="match status" value="1"/>
</dbReference>
<dbReference type="InterPro" id="IPR041728">
    <property type="entry name" value="GPAT/DHAPAT_LPLAT"/>
</dbReference>
<gene>
    <name evidence="11" type="primary">acl-6</name>
    <name evidence="9" type="synonym">Cbr-acl-6</name>
    <name evidence="11" type="ORF">CBG09390</name>
    <name evidence="9" type="ORF">CBG_09390</name>
</gene>
<proteinExistence type="inferred from homology"/>
<dbReference type="InterPro" id="IPR022284">
    <property type="entry name" value="GPAT/DHAPAT"/>
</dbReference>
<evidence type="ECO:0000313" key="11">
    <source>
        <dbReference type="WormBase" id="CBG09390a"/>
    </source>
</evidence>
<dbReference type="OMA" id="RCKHTNE"/>
<keyword evidence="4" id="KW-0472">Membrane</keyword>
<dbReference type="WormBase" id="CBG09390a">
    <property type="protein sequence ID" value="CBP44004"/>
    <property type="gene ID" value="WBGene00030984"/>
    <property type="gene designation" value="Cbr-acl-6"/>
</dbReference>
<comment type="similarity">
    <text evidence="2 6">Belongs to the GPAT/DAPAT family.</text>
</comment>
<dbReference type="GO" id="GO:0005886">
    <property type="term" value="C:plasma membrane"/>
    <property type="evidence" value="ECO:0007669"/>
    <property type="project" value="InterPro"/>
</dbReference>
<keyword evidence="5 6" id="KW-0012">Acyltransferase</keyword>
<dbReference type="InParanoid" id="A8X974"/>
<feature type="domain" description="Phospholipid/glycerol acyltransferase" evidence="8">
    <location>
        <begin position="161"/>
        <end position="294"/>
    </location>
</feature>
<keyword evidence="10" id="KW-1185">Reference proteome</keyword>
<evidence type="ECO:0000313" key="10">
    <source>
        <dbReference type="Proteomes" id="UP000008549"/>
    </source>
</evidence>
<dbReference type="PANTHER" id="PTHR12563">
    <property type="entry name" value="GLYCEROL-3-PHOSPHATE ACYLTRANSFERASE"/>
    <property type="match status" value="1"/>
</dbReference>
<name>A8X974_CAEBR</name>
<evidence type="ECO:0000256" key="5">
    <source>
        <dbReference type="ARBA" id="ARBA00023315"/>
    </source>
</evidence>
<accession>A8X974</accession>
<organism evidence="9 10">
    <name type="scientific">Caenorhabditis briggsae</name>
    <dbReference type="NCBI Taxonomy" id="6238"/>
    <lineage>
        <taxon>Eukaryota</taxon>
        <taxon>Metazoa</taxon>
        <taxon>Ecdysozoa</taxon>
        <taxon>Nematoda</taxon>
        <taxon>Chromadorea</taxon>
        <taxon>Rhabditida</taxon>
        <taxon>Rhabditina</taxon>
        <taxon>Rhabditomorpha</taxon>
        <taxon>Rhabditoidea</taxon>
        <taxon>Rhabditidae</taxon>
        <taxon>Peloderinae</taxon>
        <taxon>Caenorhabditis</taxon>
    </lineage>
</organism>
<dbReference type="GO" id="GO:0004366">
    <property type="term" value="F:glycerol-3-phosphate O-acyltransferase activity"/>
    <property type="evidence" value="ECO:0000318"/>
    <property type="project" value="GO_Central"/>
</dbReference>
<dbReference type="SMART" id="SM00563">
    <property type="entry name" value="PlsC"/>
    <property type="match status" value="1"/>
</dbReference>
<reference evidence="9 10" key="2">
    <citation type="journal article" date="2011" name="PLoS Genet.">
        <title>Caenorhabditis briggsae recombinant inbred line genotypes reveal inter-strain incompatibility and the evolution of recombination.</title>
        <authorList>
            <person name="Ross J.A."/>
            <person name="Koboldt D.C."/>
            <person name="Staisch J.E."/>
            <person name="Chamberlin H.M."/>
            <person name="Gupta B.P."/>
            <person name="Miller R.D."/>
            <person name="Baird S.E."/>
            <person name="Haag E.S."/>
        </authorList>
    </citation>
    <scope>NUCLEOTIDE SEQUENCE [LARGE SCALE GENOMIC DNA]</scope>
    <source>
        <strain evidence="9 10">AF16</strain>
    </source>
</reference>
<dbReference type="Pfam" id="PF19277">
    <property type="entry name" value="GPAT_C"/>
    <property type="match status" value="2"/>
</dbReference>
<evidence type="ECO:0000256" key="2">
    <source>
        <dbReference type="ARBA" id="ARBA00007937"/>
    </source>
</evidence>
<dbReference type="PIRSF" id="PIRSF500064">
    <property type="entry name" value="GPAT"/>
    <property type="match status" value="1"/>
</dbReference>
<protein>
    <submittedName>
        <fullName evidence="9">Protein CBR-ACL-6</fullName>
    </submittedName>
</protein>
<dbReference type="eggNOG" id="KOG3729">
    <property type="taxonomic scope" value="Eukaryota"/>
</dbReference>
<reference evidence="9 10" key="1">
    <citation type="journal article" date="2003" name="PLoS Biol.">
        <title>The genome sequence of Caenorhabditis briggsae: a platform for comparative genomics.</title>
        <authorList>
            <person name="Stein L.D."/>
            <person name="Bao Z."/>
            <person name="Blasiar D."/>
            <person name="Blumenthal T."/>
            <person name="Brent M.R."/>
            <person name="Chen N."/>
            <person name="Chinwalla A."/>
            <person name="Clarke L."/>
            <person name="Clee C."/>
            <person name="Coghlan A."/>
            <person name="Coulson A."/>
            <person name="D'Eustachio P."/>
            <person name="Fitch D.H."/>
            <person name="Fulton L.A."/>
            <person name="Fulton R.E."/>
            <person name="Griffiths-Jones S."/>
            <person name="Harris T.W."/>
            <person name="Hillier L.W."/>
            <person name="Kamath R."/>
            <person name="Kuwabara P.E."/>
            <person name="Mardis E.R."/>
            <person name="Marra M.A."/>
            <person name="Miner T.L."/>
            <person name="Minx P."/>
            <person name="Mullikin J.C."/>
            <person name="Plumb R.W."/>
            <person name="Rogers J."/>
            <person name="Schein J.E."/>
            <person name="Sohrmann M."/>
            <person name="Spieth J."/>
            <person name="Stajich J.E."/>
            <person name="Wei C."/>
            <person name="Willey D."/>
            <person name="Wilson R.K."/>
            <person name="Durbin R."/>
            <person name="Waterston R.H."/>
        </authorList>
    </citation>
    <scope>NUCLEOTIDE SEQUENCE [LARGE SCALE GENOMIC DNA]</scope>
    <source>
        <strain evidence="9 10">AF16</strain>
    </source>
</reference>